<comment type="caution">
    <text evidence="2">The sequence shown here is derived from an EMBL/GenBank/DDBJ whole genome shotgun (WGS) entry which is preliminary data.</text>
</comment>
<proteinExistence type="predicted"/>
<accession>A0AAV9Z918</accession>
<dbReference type="AlphaFoldDB" id="A0AAV9Z918"/>
<feature type="region of interest" description="Disordered" evidence="1">
    <location>
        <begin position="386"/>
        <end position="413"/>
    </location>
</feature>
<organism evidence="2 3">
    <name type="scientific">Favolaschia claudopus</name>
    <dbReference type="NCBI Taxonomy" id="2862362"/>
    <lineage>
        <taxon>Eukaryota</taxon>
        <taxon>Fungi</taxon>
        <taxon>Dikarya</taxon>
        <taxon>Basidiomycota</taxon>
        <taxon>Agaricomycotina</taxon>
        <taxon>Agaricomycetes</taxon>
        <taxon>Agaricomycetidae</taxon>
        <taxon>Agaricales</taxon>
        <taxon>Marasmiineae</taxon>
        <taxon>Mycenaceae</taxon>
        <taxon>Favolaschia</taxon>
    </lineage>
</organism>
<keyword evidence="3" id="KW-1185">Reference proteome</keyword>
<evidence type="ECO:0000313" key="2">
    <source>
        <dbReference type="EMBL" id="KAK6974854.1"/>
    </source>
</evidence>
<sequence length="461" mass="50222">MTGSAYSGYGARQISSVEAQPILTVDSHELLHEHCTPSTLNRNSIPATIPPPEGVDPSLLSSCLRPGEELGATADSRSTHQLFADPLPTPAVYRNPAHVNGEHPIILHLLLLLLLPPLAFLAGVKSGPDDTWSKRLSRYRYPPIRVLSMHSAFLPPGLSGALCRLTLSTSRVNPAVECRLPPARILLLSSSSVARIFPIARAIPLPVLEGIYAAASPIRQAKATLDGAEVVKEDGATYPVSHIPYHPCSPLPTYIYVQYPDTSSCVSSRAALDESPCSLVHPLTPQAAAPGLLVEADGDEDEGDEAAFVAGSENARERPYRRRRRRGSRAGLRVWMRLRLRLRLNLDRLGGLWCGKTEDVDGAVDCSKCVCRCRYPAPLAFEDEPVESDRRGRASALVPPRRPSSRTRPPIPSQLRLDLDLHVHPTPCRPSRVHPLPPRTLPHTTVGSERVMLCPDSSSLM</sequence>
<name>A0AAV9Z918_9AGAR</name>
<evidence type="ECO:0000256" key="1">
    <source>
        <dbReference type="SAM" id="MobiDB-lite"/>
    </source>
</evidence>
<feature type="region of interest" description="Disordered" evidence="1">
    <location>
        <begin position="428"/>
        <end position="448"/>
    </location>
</feature>
<protein>
    <submittedName>
        <fullName evidence="2">Uncharacterized protein</fullName>
    </submittedName>
</protein>
<gene>
    <name evidence="2" type="ORF">R3P38DRAFT_3238618</name>
</gene>
<dbReference type="EMBL" id="JAWWNJ010000178">
    <property type="protein sequence ID" value="KAK6974854.1"/>
    <property type="molecule type" value="Genomic_DNA"/>
</dbReference>
<dbReference type="Proteomes" id="UP001362999">
    <property type="component" value="Unassembled WGS sequence"/>
</dbReference>
<reference evidence="2 3" key="1">
    <citation type="journal article" date="2024" name="J Genomics">
        <title>Draft genome sequencing and assembly of Favolaschia claudopus CIRM-BRFM 2984 isolated from oak limbs.</title>
        <authorList>
            <person name="Navarro D."/>
            <person name="Drula E."/>
            <person name="Chaduli D."/>
            <person name="Cazenave R."/>
            <person name="Ahrendt S."/>
            <person name="Wang J."/>
            <person name="Lipzen A."/>
            <person name="Daum C."/>
            <person name="Barry K."/>
            <person name="Grigoriev I.V."/>
            <person name="Favel A."/>
            <person name="Rosso M.N."/>
            <person name="Martin F."/>
        </authorList>
    </citation>
    <scope>NUCLEOTIDE SEQUENCE [LARGE SCALE GENOMIC DNA]</scope>
    <source>
        <strain evidence="2 3">CIRM-BRFM 2984</strain>
    </source>
</reference>
<evidence type="ECO:0000313" key="3">
    <source>
        <dbReference type="Proteomes" id="UP001362999"/>
    </source>
</evidence>